<proteinExistence type="predicted"/>
<feature type="domain" description="FtsK" evidence="6">
    <location>
        <begin position="242"/>
        <end position="425"/>
    </location>
</feature>
<reference evidence="7 8" key="1">
    <citation type="journal article" date="2007" name="Genome Res.">
        <title>Genome characteristics of facultatively symbiotic Frankia sp. strains reflect host range and host plant biogeography.</title>
        <authorList>
            <person name="Normand P."/>
            <person name="Lapierre P."/>
            <person name="Tisa L.S."/>
            <person name="Gogarten J.P."/>
            <person name="Alloisio N."/>
            <person name="Bagnarol E."/>
            <person name="Bassi C.A."/>
            <person name="Berry A.M."/>
            <person name="Bickhart D.M."/>
            <person name="Choisne N."/>
            <person name="Couloux A."/>
            <person name="Cournoyer B."/>
            <person name="Cruveiller S."/>
            <person name="Daubin V."/>
            <person name="Demange N."/>
            <person name="Francino M.P."/>
            <person name="Goltsman E."/>
            <person name="Huang Y."/>
            <person name="Kopp O.R."/>
            <person name="Labarre L."/>
            <person name="Lapidus A."/>
            <person name="Lavire C."/>
            <person name="Marechal J."/>
            <person name="Martinez M."/>
            <person name="Mastronunzio J.E."/>
            <person name="Mullin B.C."/>
            <person name="Niemann J."/>
            <person name="Pujic P."/>
            <person name="Rawnsley T."/>
            <person name="Rouy Z."/>
            <person name="Schenowitz C."/>
            <person name="Sellstedt A."/>
            <person name="Tavares F."/>
            <person name="Tomkins J.P."/>
            <person name="Vallenet D."/>
            <person name="Valverde C."/>
            <person name="Wall L.G."/>
            <person name="Wang Y."/>
            <person name="Medigue C."/>
            <person name="Benson D.R."/>
        </authorList>
    </citation>
    <scope>NUCLEOTIDE SEQUENCE [LARGE SCALE GENOMIC DNA]</scope>
    <source>
        <strain evidence="8">DSM 45818 / CECT 9043 / CcI3</strain>
    </source>
</reference>
<dbReference type="InterPro" id="IPR027417">
    <property type="entry name" value="P-loop_NTPase"/>
</dbReference>
<keyword evidence="5" id="KW-1133">Transmembrane helix</keyword>
<feature type="region of interest" description="Disordered" evidence="4">
    <location>
        <begin position="476"/>
        <end position="501"/>
    </location>
</feature>
<sequence>MRRYMRRSTRRKLRENHSGPMAVTSITGFFWRFRSEFLPFYIALFLAVSATVAHRAWGAGAVVLMTLFSLATACVVARRMPRRIERAYAVTVAILASGWWSAAAILSPGHPPLPTLLVTAGTVAAIPWWAHRRRRERVRVERTMQAWPVLAENAGLSGSRVMSAIVDAWGYTARVALRRGMSARSAIARSDEIASMLGVRPNSVRVTADPDREDHVIVRVTETDPLARPNPWPGHDHPATITKPIAIGVSEDGTAVTVLLLRRHVLIGGVVGAGKSGLVNTILAGLIPADDVTVWGVDLKGGMELGPWAQSLGRLATTPDDALTLFTAAWEELNRRTREQAQRGERTWNPTRERPALAILVDEFAELPPEALDIADSLARLGRAVAVTLIAATQRPTQDATGNGAIRSQMDVRIALRVRERADTDLILGAGAYKSGWRTDAFTLPGVFLILDPDHTTPTPHRAYLLDDDTVADITSRYPTPPALPARSDGPHTDHNPDPNSALWTALTATPDGASVPDLVTATGRPRRWVYYALQQLQEAGKVRQAAPGRWHATPHRP</sequence>
<organism evidence="7 8">
    <name type="scientific">Frankia casuarinae (strain DSM 45818 / CECT 9043 / HFP020203 / CcI3)</name>
    <dbReference type="NCBI Taxonomy" id="106370"/>
    <lineage>
        <taxon>Bacteria</taxon>
        <taxon>Bacillati</taxon>
        <taxon>Actinomycetota</taxon>
        <taxon>Actinomycetes</taxon>
        <taxon>Frankiales</taxon>
        <taxon>Frankiaceae</taxon>
        <taxon>Frankia</taxon>
    </lineage>
</organism>
<keyword evidence="2 3" id="KW-0067">ATP-binding</keyword>
<dbReference type="STRING" id="106370.Francci3_0138"/>
<dbReference type="GO" id="GO:0051301">
    <property type="term" value="P:cell division"/>
    <property type="evidence" value="ECO:0007669"/>
    <property type="project" value="UniProtKB-KW"/>
</dbReference>
<evidence type="ECO:0000256" key="1">
    <source>
        <dbReference type="ARBA" id="ARBA00022741"/>
    </source>
</evidence>
<dbReference type="InterPro" id="IPR002543">
    <property type="entry name" value="FtsK_dom"/>
</dbReference>
<dbReference type="Gene3D" id="3.40.50.300">
    <property type="entry name" value="P-loop containing nucleotide triphosphate hydrolases"/>
    <property type="match status" value="1"/>
</dbReference>
<feature type="transmembrane region" description="Helical" evidence="5">
    <location>
        <begin position="113"/>
        <end position="130"/>
    </location>
</feature>
<dbReference type="EMBL" id="CP000249">
    <property type="protein sequence ID" value="ABD09532.1"/>
    <property type="molecule type" value="Genomic_DNA"/>
</dbReference>
<dbReference type="GO" id="GO:0005524">
    <property type="term" value="F:ATP binding"/>
    <property type="evidence" value="ECO:0007669"/>
    <property type="project" value="UniProtKB-UniRule"/>
</dbReference>
<feature type="transmembrane region" description="Helical" evidence="5">
    <location>
        <begin position="56"/>
        <end position="76"/>
    </location>
</feature>
<evidence type="ECO:0000256" key="2">
    <source>
        <dbReference type="ARBA" id="ARBA00022840"/>
    </source>
</evidence>
<dbReference type="Pfam" id="PF01580">
    <property type="entry name" value="FtsK_SpoIIIE"/>
    <property type="match status" value="1"/>
</dbReference>
<keyword evidence="5" id="KW-0812">Transmembrane</keyword>
<evidence type="ECO:0000259" key="6">
    <source>
        <dbReference type="PROSITE" id="PS50901"/>
    </source>
</evidence>
<dbReference type="SUPFAM" id="SSF52540">
    <property type="entry name" value="P-loop containing nucleoside triphosphate hydrolases"/>
    <property type="match status" value="1"/>
</dbReference>
<dbReference type="HOGENOM" id="CLU_488134_0_0_11"/>
<evidence type="ECO:0000256" key="5">
    <source>
        <dbReference type="SAM" id="Phobius"/>
    </source>
</evidence>
<keyword evidence="7" id="KW-0132">Cell division</keyword>
<evidence type="ECO:0000313" key="7">
    <source>
        <dbReference type="EMBL" id="ABD09532.1"/>
    </source>
</evidence>
<feature type="transmembrane region" description="Helical" evidence="5">
    <location>
        <begin position="88"/>
        <end position="107"/>
    </location>
</feature>
<keyword evidence="1 3" id="KW-0547">Nucleotide-binding</keyword>
<dbReference type="PANTHER" id="PTHR22683">
    <property type="entry name" value="SPORULATION PROTEIN RELATED"/>
    <property type="match status" value="1"/>
</dbReference>
<dbReference type="eggNOG" id="COG1674">
    <property type="taxonomic scope" value="Bacteria"/>
</dbReference>
<dbReference type="PROSITE" id="PS50901">
    <property type="entry name" value="FTSK"/>
    <property type="match status" value="1"/>
</dbReference>
<evidence type="ECO:0000256" key="4">
    <source>
        <dbReference type="SAM" id="MobiDB-lite"/>
    </source>
</evidence>
<dbReference type="AlphaFoldDB" id="Q2JGR0"/>
<name>Q2JGR0_FRACC</name>
<keyword evidence="8" id="KW-1185">Reference proteome</keyword>
<keyword evidence="7" id="KW-0131">Cell cycle</keyword>
<evidence type="ECO:0000313" key="8">
    <source>
        <dbReference type="Proteomes" id="UP000001937"/>
    </source>
</evidence>
<gene>
    <name evidence="7" type="ordered locus">Francci3_0138</name>
</gene>
<dbReference type="PhylomeDB" id="Q2JGR0"/>
<dbReference type="Proteomes" id="UP000001937">
    <property type="component" value="Chromosome"/>
</dbReference>
<protein>
    <submittedName>
        <fullName evidence="7">Cell divisionFtsK/SpoIIIE</fullName>
    </submittedName>
</protein>
<evidence type="ECO:0000256" key="3">
    <source>
        <dbReference type="PROSITE-ProRule" id="PRU00289"/>
    </source>
</evidence>
<accession>Q2JGR0</accession>
<dbReference type="PANTHER" id="PTHR22683:SF41">
    <property type="entry name" value="DNA TRANSLOCASE FTSK"/>
    <property type="match status" value="1"/>
</dbReference>
<feature type="binding site" evidence="3">
    <location>
        <begin position="269"/>
        <end position="276"/>
    </location>
    <ligand>
        <name>ATP</name>
        <dbReference type="ChEBI" id="CHEBI:30616"/>
    </ligand>
</feature>
<dbReference type="GO" id="GO:0003677">
    <property type="term" value="F:DNA binding"/>
    <property type="evidence" value="ECO:0007669"/>
    <property type="project" value="InterPro"/>
</dbReference>
<keyword evidence="5" id="KW-0472">Membrane</keyword>
<dbReference type="InterPro" id="IPR050206">
    <property type="entry name" value="FtsK/SpoIIIE/SftA"/>
</dbReference>
<dbReference type="KEGG" id="fra:Francci3_0138"/>